<protein>
    <submittedName>
        <fullName evidence="8">MFS transporter</fullName>
    </submittedName>
</protein>
<keyword evidence="5 6" id="KW-0472">Membrane</keyword>
<evidence type="ECO:0000256" key="2">
    <source>
        <dbReference type="ARBA" id="ARBA00022475"/>
    </source>
</evidence>
<evidence type="ECO:0000256" key="5">
    <source>
        <dbReference type="ARBA" id="ARBA00023136"/>
    </source>
</evidence>
<dbReference type="EMBL" id="JAPYKO010000009">
    <property type="protein sequence ID" value="MEI9403473.1"/>
    <property type="molecule type" value="Genomic_DNA"/>
</dbReference>
<keyword evidence="4 6" id="KW-1133">Transmembrane helix</keyword>
<organism evidence="8 9">
    <name type="scientific">Mesorhizobium argentiipisi</name>
    <dbReference type="NCBI Taxonomy" id="3015175"/>
    <lineage>
        <taxon>Bacteria</taxon>
        <taxon>Pseudomonadati</taxon>
        <taxon>Pseudomonadota</taxon>
        <taxon>Alphaproteobacteria</taxon>
        <taxon>Hyphomicrobiales</taxon>
        <taxon>Phyllobacteriaceae</taxon>
        <taxon>Mesorhizobium</taxon>
    </lineage>
</organism>
<keyword evidence="2" id="KW-1003">Cell membrane</keyword>
<comment type="subcellular location">
    <subcellularLocation>
        <location evidence="1">Cell membrane</location>
        <topology evidence="1">Multi-pass membrane protein</topology>
    </subcellularLocation>
</comment>
<feature type="transmembrane region" description="Helical" evidence="6">
    <location>
        <begin position="304"/>
        <end position="325"/>
    </location>
</feature>
<feature type="transmembrane region" description="Helical" evidence="6">
    <location>
        <begin position="214"/>
        <end position="237"/>
    </location>
</feature>
<feature type="transmembrane region" description="Helical" evidence="6">
    <location>
        <begin position="280"/>
        <end position="298"/>
    </location>
</feature>
<comment type="caution">
    <text evidence="8">The sequence shown here is derived from an EMBL/GenBank/DDBJ whole genome shotgun (WGS) entry which is preliminary data.</text>
</comment>
<feature type="domain" description="Major facilitator superfamily (MFS) profile" evidence="7">
    <location>
        <begin position="19"/>
        <end position="392"/>
    </location>
</feature>
<feature type="transmembrane region" description="Helical" evidence="6">
    <location>
        <begin position="249"/>
        <end position="273"/>
    </location>
</feature>
<evidence type="ECO:0000259" key="7">
    <source>
        <dbReference type="PROSITE" id="PS50850"/>
    </source>
</evidence>
<feature type="transmembrane region" description="Helical" evidence="6">
    <location>
        <begin position="369"/>
        <end position="388"/>
    </location>
</feature>
<gene>
    <name evidence="8" type="ORF">O7A05_15035</name>
</gene>
<keyword evidence="9" id="KW-1185">Reference proteome</keyword>
<evidence type="ECO:0000256" key="1">
    <source>
        <dbReference type="ARBA" id="ARBA00004651"/>
    </source>
</evidence>
<dbReference type="Pfam" id="PF07690">
    <property type="entry name" value="MFS_1"/>
    <property type="match status" value="1"/>
</dbReference>
<dbReference type="Proteomes" id="UP001366503">
    <property type="component" value="Unassembled WGS sequence"/>
</dbReference>
<evidence type="ECO:0000256" key="6">
    <source>
        <dbReference type="SAM" id="Phobius"/>
    </source>
</evidence>
<accession>A0ABU8KEN9</accession>
<dbReference type="InterPro" id="IPR011701">
    <property type="entry name" value="MFS"/>
</dbReference>
<evidence type="ECO:0000256" key="3">
    <source>
        <dbReference type="ARBA" id="ARBA00022692"/>
    </source>
</evidence>
<dbReference type="InterPro" id="IPR050189">
    <property type="entry name" value="MFS_Efflux_Transporters"/>
</dbReference>
<dbReference type="PANTHER" id="PTHR43124">
    <property type="entry name" value="PURINE EFFLUX PUMP PBUE"/>
    <property type="match status" value="1"/>
</dbReference>
<reference evidence="8 9" key="1">
    <citation type="submission" date="2022-12" db="EMBL/GenBank/DDBJ databases">
        <authorList>
            <person name="Muema E."/>
        </authorList>
    </citation>
    <scope>NUCLEOTIDE SEQUENCE [LARGE SCALE GENOMIC DNA]</scope>
    <source>
        <strain evidence="9">1330</strain>
    </source>
</reference>
<dbReference type="SUPFAM" id="SSF103473">
    <property type="entry name" value="MFS general substrate transporter"/>
    <property type="match status" value="1"/>
</dbReference>
<feature type="transmembrane region" description="Helical" evidence="6">
    <location>
        <begin position="140"/>
        <end position="166"/>
    </location>
</feature>
<sequence length="404" mass="41768">MPLAARRLGGIQVRSRWTILAVLFVARAAFAFQFGSVGAVAPQLGQSLGASLADIGILIGIYFAPGVLLAFPGGAIGRRYGDKATVLAAILAMLAGELLMTASASWSVQIAGRLIAGTGGILLSVLMTKMVADWFAGREIATAMAIFVNSWPVGIAISLMLLPWIATRFGLHLVNLAVAGWILIGLVLMAFFYRAPEAAVSVDGEPGSVTSETVHAVIAASSIWCLYNVGLVMIFSFGPTMLVERGWSMAAAGSTISIVLWLTAISVPFGGFLADLTKRGEAIIVVGCIGFALLTVLLSRSGQVLPVVMAIGTVCGLPAGAIMSLPARVLEPKTRAIGMGIFYTTFYAGSPVGSAIGGKLSTSLGSASAALDFGAVALLVCPVILLLFRRVVAGRNRPTALPST</sequence>
<dbReference type="PROSITE" id="PS50850">
    <property type="entry name" value="MFS"/>
    <property type="match status" value="1"/>
</dbReference>
<dbReference type="Gene3D" id="1.20.1250.20">
    <property type="entry name" value="MFS general substrate transporter like domains"/>
    <property type="match status" value="2"/>
</dbReference>
<dbReference type="InterPro" id="IPR020846">
    <property type="entry name" value="MFS_dom"/>
</dbReference>
<feature type="transmembrane region" description="Helical" evidence="6">
    <location>
        <begin position="172"/>
        <end position="193"/>
    </location>
</feature>
<feature type="transmembrane region" description="Helical" evidence="6">
    <location>
        <begin position="84"/>
        <end position="104"/>
    </location>
</feature>
<dbReference type="InterPro" id="IPR036259">
    <property type="entry name" value="MFS_trans_sf"/>
</dbReference>
<feature type="transmembrane region" description="Helical" evidence="6">
    <location>
        <begin position="337"/>
        <end position="357"/>
    </location>
</feature>
<evidence type="ECO:0000313" key="8">
    <source>
        <dbReference type="EMBL" id="MEI9403473.1"/>
    </source>
</evidence>
<proteinExistence type="predicted"/>
<name>A0ABU8KEN9_9HYPH</name>
<keyword evidence="3 6" id="KW-0812">Transmembrane</keyword>
<evidence type="ECO:0000256" key="4">
    <source>
        <dbReference type="ARBA" id="ARBA00022989"/>
    </source>
</evidence>
<evidence type="ECO:0000313" key="9">
    <source>
        <dbReference type="Proteomes" id="UP001366503"/>
    </source>
</evidence>
<feature type="transmembrane region" description="Helical" evidence="6">
    <location>
        <begin position="110"/>
        <end position="128"/>
    </location>
</feature>
<feature type="transmembrane region" description="Helical" evidence="6">
    <location>
        <begin position="55"/>
        <end position="77"/>
    </location>
</feature>
<dbReference type="PANTHER" id="PTHR43124:SF3">
    <property type="entry name" value="CHLORAMPHENICOL EFFLUX PUMP RV0191"/>
    <property type="match status" value="1"/>
</dbReference>
<dbReference type="RefSeq" id="WP_337093857.1">
    <property type="nucleotide sequence ID" value="NZ_JAPYKO010000009.1"/>
</dbReference>